<name>A0AAV5VPB5_9BILA</name>
<evidence type="ECO:0000313" key="3">
    <source>
        <dbReference type="Proteomes" id="UP001432322"/>
    </source>
</evidence>
<evidence type="ECO:0000313" key="2">
    <source>
        <dbReference type="EMBL" id="GMT20515.1"/>
    </source>
</evidence>
<feature type="domain" description="F-box" evidence="1">
    <location>
        <begin position="12"/>
        <end position="60"/>
    </location>
</feature>
<feature type="non-terminal residue" evidence="2">
    <location>
        <position position="1"/>
    </location>
</feature>
<sequence length="105" mass="12329">REKKNKSENESMLSLTSLPIEIFDFIRSFLPRRDRKNLGYSCRQIREFDLRLGEKSFREVVIFSTPCKYSTPPNKKSKTAGYMIAINIDTGLGLGFERRPDNWFM</sequence>
<keyword evidence="3" id="KW-1185">Reference proteome</keyword>
<reference evidence="2" key="1">
    <citation type="submission" date="2023-10" db="EMBL/GenBank/DDBJ databases">
        <title>Genome assembly of Pristionchus species.</title>
        <authorList>
            <person name="Yoshida K."/>
            <person name="Sommer R.J."/>
        </authorList>
    </citation>
    <scope>NUCLEOTIDE SEQUENCE</scope>
    <source>
        <strain evidence="2">RS5133</strain>
    </source>
</reference>
<dbReference type="InterPro" id="IPR001810">
    <property type="entry name" value="F-box_dom"/>
</dbReference>
<protein>
    <recommendedName>
        <fullName evidence="1">F-box domain-containing protein</fullName>
    </recommendedName>
</protein>
<accession>A0AAV5VPB5</accession>
<proteinExistence type="predicted"/>
<gene>
    <name evidence="2" type="ORF">PFISCL1PPCAC_11812</name>
</gene>
<dbReference type="AlphaFoldDB" id="A0AAV5VPB5"/>
<organism evidence="2 3">
    <name type="scientific">Pristionchus fissidentatus</name>
    <dbReference type="NCBI Taxonomy" id="1538716"/>
    <lineage>
        <taxon>Eukaryota</taxon>
        <taxon>Metazoa</taxon>
        <taxon>Ecdysozoa</taxon>
        <taxon>Nematoda</taxon>
        <taxon>Chromadorea</taxon>
        <taxon>Rhabditida</taxon>
        <taxon>Rhabditina</taxon>
        <taxon>Diplogasteromorpha</taxon>
        <taxon>Diplogasteroidea</taxon>
        <taxon>Neodiplogasteridae</taxon>
        <taxon>Pristionchus</taxon>
    </lineage>
</organism>
<dbReference type="Proteomes" id="UP001432322">
    <property type="component" value="Unassembled WGS sequence"/>
</dbReference>
<feature type="non-terminal residue" evidence="2">
    <location>
        <position position="105"/>
    </location>
</feature>
<comment type="caution">
    <text evidence="2">The sequence shown here is derived from an EMBL/GenBank/DDBJ whole genome shotgun (WGS) entry which is preliminary data.</text>
</comment>
<evidence type="ECO:0000259" key="1">
    <source>
        <dbReference type="PROSITE" id="PS50181"/>
    </source>
</evidence>
<dbReference type="PROSITE" id="PS50181">
    <property type="entry name" value="FBOX"/>
    <property type="match status" value="1"/>
</dbReference>
<dbReference type="InterPro" id="IPR036047">
    <property type="entry name" value="F-box-like_dom_sf"/>
</dbReference>
<dbReference type="EMBL" id="BTSY01000003">
    <property type="protein sequence ID" value="GMT20515.1"/>
    <property type="molecule type" value="Genomic_DNA"/>
</dbReference>
<dbReference type="SUPFAM" id="SSF81383">
    <property type="entry name" value="F-box domain"/>
    <property type="match status" value="1"/>
</dbReference>